<feature type="chain" id="PRO_5045110542" evidence="2">
    <location>
        <begin position="32"/>
        <end position="252"/>
    </location>
</feature>
<feature type="region of interest" description="Disordered" evidence="1">
    <location>
        <begin position="231"/>
        <end position="252"/>
    </location>
</feature>
<feature type="signal peptide" evidence="2">
    <location>
        <begin position="1"/>
        <end position="31"/>
    </location>
</feature>
<keyword evidence="4" id="KW-1185">Reference proteome</keyword>
<reference evidence="3" key="1">
    <citation type="submission" date="2022-05" db="EMBL/GenBank/DDBJ databases">
        <title>An RpoN-dependent PEP-CTERM gene is involved in floc formation of an Aquincola tertiaricarbonis strain.</title>
        <authorList>
            <person name="Qiu D."/>
            <person name="Xia M."/>
        </authorList>
    </citation>
    <scope>NUCLEOTIDE SEQUENCE</scope>
    <source>
        <strain evidence="3">RN12</strain>
    </source>
</reference>
<dbReference type="RefSeq" id="WP_250197200.1">
    <property type="nucleotide sequence ID" value="NZ_CP097636.1"/>
</dbReference>
<name>A0ABY4SAQ1_AQUTE</name>
<feature type="compositionally biased region" description="Polar residues" evidence="1">
    <location>
        <begin position="157"/>
        <end position="168"/>
    </location>
</feature>
<feature type="compositionally biased region" description="Basic and acidic residues" evidence="1">
    <location>
        <begin position="132"/>
        <end position="152"/>
    </location>
</feature>
<evidence type="ECO:0000313" key="4">
    <source>
        <dbReference type="Proteomes" id="UP001056201"/>
    </source>
</evidence>
<evidence type="ECO:0000256" key="2">
    <source>
        <dbReference type="SAM" id="SignalP"/>
    </source>
</evidence>
<proteinExistence type="predicted"/>
<keyword evidence="2" id="KW-0732">Signal</keyword>
<dbReference type="Proteomes" id="UP001056201">
    <property type="component" value="Chromosome 2"/>
</dbReference>
<accession>A0ABY4SAQ1</accession>
<dbReference type="InterPro" id="IPR021455">
    <property type="entry name" value="DUF3106"/>
</dbReference>
<sequence>MTRAATSCGGLAAAARSLLLALLCAGGVAGAQPASGGVSWKQLTPAQRSALAPLEREWSALEPRRQEKWLEIAARFPNMPAAERTLMQERMAEWARLSPKERGQARVNFQEARQLPPDERKARWDSYQALPDDEKRKLAERARPPRNDRDTLVKSASPVNNDGSKSNIVRTPSAPTPVRPVAPTVVQTGPGATTTLLSRPAAKPPLHQQAGVPKIAATPAFVDATTLLPKRGAQGAAAAPRKPAAASASEEP</sequence>
<feature type="region of interest" description="Disordered" evidence="1">
    <location>
        <begin position="97"/>
        <end position="213"/>
    </location>
</feature>
<dbReference type="Pfam" id="PF11304">
    <property type="entry name" value="DUF3106"/>
    <property type="match status" value="1"/>
</dbReference>
<evidence type="ECO:0000313" key="3">
    <source>
        <dbReference type="EMBL" id="URI08982.1"/>
    </source>
</evidence>
<gene>
    <name evidence="3" type="ORF">MW290_25795</name>
</gene>
<organism evidence="3 4">
    <name type="scientific">Aquincola tertiaricarbonis</name>
    <dbReference type="NCBI Taxonomy" id="391953"/>
    <lineage>
        <taxon>Bacteria</taxon>
        <taxon>Pseudomonadati</taxon>
        <taxon>Pseudomonadota</taxon>
        <taxon>Betaproteobacteria</taxon>
        <taxon>Burkholderiales</taxon>
        <taxon>Sphaerotilaceae</taxon>
        <taxon>Aquincola</taxon>
    </lineage>
</organism>
<evidence type="ECO:0000256" key="1">
    <source>
        <dbReference type="SAM" id="MobiDB-lite"/>
    </source>
</evidence>
<protein>
    <submittedName>
        <fullName evidence="3">DUF3106 domain-containing protein</fullName>
    </submittedName>
</protein>
<dbReference type="EMBL" id="CP097636">
    <property type="protein sequence ID" value="URI08982.1"/>
    <property type="molecule type" value="Genomic_DNA"/>
</dbReference>